<keyword evidence="4" id="KW-1185">Reference proteome</keyword>
<evidence type="ECO:0000313" key="3">
    <source>
        <dbReference type="EMBL" id="KAL3420623.1"/>
    </source>
</evidence>
<organism evidence="3 4">
    <name type="scientific">Phlyctema vagabunda</name>
    <dbReference type="NCBI Taxonomy" id="108571"/>
    <lineage>
        <taxon>Eukaryota</taxon>
        <taxon>Fungi</taxon>
        <taxon>Dikarya</taxon>
        <taxon>Ascomycota</taxon>
        <taxon>Pezizomycotina</taxon>
        <taxon>Leotiomycetes</taxon>
        <taxon>Helotiales</taxon>
        <taxon>Dermateaceae</taxon>
        <taxon>Phlyctema</taxon>
    </lineage>
</organism>
<evidence type="ECO:0000313" key="4">
    <source>
        <dbReference type="Proteomes" id="UP001629113"/>
    </source>
</evidence>
<feature type="transmembrane region" description="Helical" evidence="2">
    <location>
        <begin position="95"/>
        <end position="120"/>
    </location>
</feature>
<keyword evidence="2" id="KW-0472">Membrane</keyword>
<accession>A0ABR4PBG2</accession>
<dbReference type="EMBL" id="JBFCZG010000006">
    <property type="protein sequence ID" value="KAL3420623.1"/>
    <property type="molecule type" value="Genomic_DNA"/>
</dbReference>
<comment type="caution">
    <text evidence="3">The sequence shown here is derived from an EMBL/GenBank/DDBJ whole genome shotgun (WGS) entry which is preliminary data.</text>
</comment>
<reference evidence="3 4" key="1">
    <citation type="submission" date="2024-06" db="EMBL/GenBank/DDBJ databases">
        <title>Complete genome of Phlyctema vagabunda strain 19-DSS-EL-015.</title>
        <authorList>
            <person name="Fiorenzani C."/>
        </authorList>
    </citation>
    <scope>NUCLEOTIDE SEQUENCE [LARGE SCALE GENOMIC DNA]</scope>
    <source>
        <strain evidence="3 4">19-DSS-EL-015</strain>
    </source>
</reference>
<feature type="compositionally biased region" description="Basic and acidic residues" evidence="1">
    <location>
        <begin position="18"/>
        <end position="36"/>
    </location>
</feature>
<name>A0ABR4PBG2_9HELO</name>
<proteinExistence type="predicted"/>
<feature type="compositionally biased region" description="Low complexity" evidence="1">
    <location>
        <begin position="38"/>
        <end position="48"/>
    </location>
</feature>
<protein>
    <submittedName>
        <fullName evidence="3">Uncharacterized protein</fullName>
    </submittedName>
</protein>
<feature type="region of interest" description="Disordered" evidence="1">
    <location>
        <begin position="1"/>
        <end position="48"/>
    </location>
</feature>
<evidence type="ECO:0000256" key="1">
    <source>
        <dbReference type="SAM" id="MobiDB-lite"/>
    </source>
</evidence>
<keyword evidence="2" id="KW-1133">Transmembrane helix</keyword>
<evidence type="ECO:0000256" key="2">
    <source>
        <dbReference type="SAM" id="Phobius"/>
    </source>
</evidence>
<keyword evidence="2" id="KW-0812">Transmembrane</keyword>
<sequence>MPSKREKQYPNVRARRHAVVEHKKSRKDKDKDKDTDSESVSSTTTSSTDITVARKRECPLRSLYAILVEPDGENEPKKINGCPFRRIQLWHTIPLCLLAIVIPLLVGVTVLASLLGLAGYRIAVGTQEIVVGLMRANEGLRPYAESLLGPGDNIIVEEKQ</sequence>
<gene>
    <name evidence="3" type="ORF">PVAG01_07068</name>
</gene>
<dbReference type="Proteomes" id="UP001629113">
    <property type="component" value="Unassembled WGS sequence"/>
</dbReference>